<evidence type="ECO:0000256" key="5">
    <source>
        <dbReference type="ARBA" id="ARBA00022989"/>
    </source>
</evidence>
<keyword evidence="7" id="KW-0408">Iron</keyword>
<evidence type="ECO:0000256" key="2">
    <source>
        <dbReference type="ARBA" id="ARBA00008749"/>
    </source>
</evidence>
<keyword evidence="9 10" id="KW-0472">Membrane</keyword>
<proteinExistence type="inferred from homology"/>
<sequence length="308" mass="33488">MTAEPAARPSRTDTDAQARRLAYVTVCVPAAGFAAAVLYSLRHGFTKVDGALLGAMYLTTALGVEGGLHRFFSHRAFAARPVVTAAWGVAGSMAAQGPIVFWVATHRMHHAFTDTDRDPHSPRPIGDGRLARLRGLWHGHVGWLFTVRRDNWSRHVHDLLADRTVMRVDRLYFGWVALGLALPAVLGGVLTGSAAGAVGGLLWGGPARIFLLDQVTWGINSIGHTFGARPYATRDNSRNVAALAPVSVGGSWHNNHHARPSAALNRHTFWQLDLTGVFIRLLDRLGAVRDVRYPGPLTNGPERTTKER</sequence>
<comment type="similarity">
    <text evidence="2">Belongs to the fatty acid desaturase type 2 family.</text>
</comment>
<evidence type="ECO:0000256" key="6">
    <source>
        <dbReference type="ARBA" id="ARBA00023002"/>
    </source>
</evidence>
<evidence type="ECO:0000256" key="1">
    <source>
        <dbReference type="ARBA" id="ARBA00004141"/>
    </source>
</evidence>
<gene>
    <name evidence="12" type="ORF">AGRA3207_002726</name>
</gene>
<keyword evidence="5 10" id="KW-1133">Transmembrane helix</keyword>
<keyword evidence="3 10" id="KW-0812">Transmembrane</keyword>
<feature type="transmembrane region" description="Helical" evidence="10">
    <location>
        <begin position="84"/>
        <end position="104"/>
    </location>
</feature>
<accession>A0ABX8QSY7</accession>
<evidence type="ECO:0000256" key="3">
    <source>
        <dbReference type="ARBA" id="ARBA00022692"/>
    </source>
</evidence>
<comment type="subcellular location">
    <subcellularLocation>
        <location evidence="1">Membrane</location>
        <topology evidence="1">Multi-pass membrane protein</topology>
    </subcellularLocation>
</comment>
<evidence type="ECO:0000256" key="7">
    <source>
        <dbReference type="ARBA" id="ARBA00023004"/>
    </source>
</evidence>
<evidence type="ECO:0000256" key="8">
    <source>
        <dbReference type="ARBA" id="ARBA00023098"/>
    </source>
</evidence>
<keyword evidence="6" id="KW-0560">Oxidoreductase</keyword>
<keyword evidence="13" id="KW-1185">Reference proteome</keyword>
<feature type="domain" description="Fatty acid desaturase" evidence="11">
    <location>
        <begin position="53"/>
        <end position="266"/>
    </location>
</feature>
<feature type="transmembrane region" description="Helical" evidence="10">
    <location>
        <begin position="21"/>
        <end position="39"/>
    </location>
</feature>
<evidence type="ECO:0000313" key="13">
    <source>
        <dbReference type="Proteomes" id="UP001049518"/>
    </source>
</evidence>
<name>A0ABX8QSY7_9ACTN</name>
<organism evidence="12 13">
    <name type="scientific">Actinomadura graeca</name>
    <dbReference type="NCBI Taxonomy" id="2750812"/>
    <lineage>
        <taxon>Bacteria</taxon>
        <taxon>Bacillati</taxon>
        <taxon>Actinomycetota</taxon>
        <taxon>Actinomycetes</taxon>
        <taxon>Streptosporangiales</taxon>
        <taxon>Thermomonosporaceae</taxon>
        <taxon>Actinomadura</taxon>
    </lineage>
</organism>
<keyword evidence="8" id="KW-0443">Lipid metabolism</keyword>
<dbReference type="CDD" id="cd03505">
    <property type="entry name" value="Delta9-FADS-like"/>
    <property type="match status" value="1"/>
</dbReference>
<protein>
    <submittedName>
        <fullName evidence="12">Acyl-CoA desaturase</fullName>
    </submittedName>
</protein>
<dbReference type="PANTHER" id="PTHR11351">
    <property type="entry name" value="ACYL-COA DESATURASE"/>
    <property type="match status" value="1"/>
</dbReference>
<dbReference type="Proteomes" id="UP001049518">
    <property type="component" value="Chromosome"/>
</dbReference>
<feature type="transmembrane region" description="Helical" evidence="10">
    <location>
        <begin position="172"/>
        <end position="203"/>
    </location>
</feature>
<reference evidence="12" key="1">
    <citation type="submission" date="2020-07" db="EMBL/GenBank/DDBJ databases">
        <authorList>
            <person name="Tarantini F.S."/>
            <person name="Hong K.W."/>
            <person name="Chan K.G."/>
        </authorList>
    </citation>
    <scope>NUCLEOTIDE SEQUENCE</scope>
    <source>
        <strain evidence="12">32-07</strain>
    </source>
</reference>
<evidence type="ECO:0000259" key="11">
    <source>
        <dbReference type="Pfam" id="PF00487"/>
    </source>
</evidence>
<dbReference type="Pfam" id="PF00487">
    <property type="entry name" value="FA_desaturase"/>
    <property type="match status" value="1"/>
</dbReference>
<dbReference type="InterPro" id="IPR005804">
    <property type="entry name" value="FA_desaturase_dom"/>
</dbReference>
<dbReference type="PANTHER" id="PTHR11351:SF3">
    <property type="entry name" value="BLL4393 PROTEIN"/>
    <property type="match status" value="1"/>
</dbReference>
<dbReference type="InterPro" id="IPR015876">
    <property type="entry name" value="Acyl-CoA_DS"/>
</dbReference>
<keyword evidence="4" id="KW-0276">Fatty acid metabolism</keyword>
<evidence type="ECO:0000256" key="10">
    <source>
        <dbReference type="SAM" id="Phobius"/>
    </source>
</evidence>
<dbReference type="RefSeq" id="WP_231335004.1">
    <property type="nucleotide sequence ID" value="NZ_CP059572.1"/>
</dbReference>
<evidence type="ECO:0000313" key="12">
    <source>
        <dbReference type="EMBL" id="QXJ21826.1"/>
    </source>
</evidence>
<dbReference type="EMBL" id="CP059572">
    <property type="protein sequence ID" value="QXJ21826.1"/>
    <property type="molecule type" value="Genomic_DNA"/>
</dbReference>
<evidence type="ECO:0000256" key="9">
    <source>
        <dbReference type="ARBA" id="ARBA00023136"/>
    </source>
</evidence>
<evidence type="ECO:0000256" key="4">
    <source>
        <dbReference type="ARBA" id="ARBA00022832"/>
    </source>
</evidence>